<accession>A0A6P5Z5K6</accession>
<reference evidence="10" key="1">
    <citation type="submission" date="2025-08" db="UniProtKB">
        <authorList>
            <consortium name="RefSeq"/>
        </authorList>
    </citation>
    <scope>IDENTIFICATION</scope>
    <source>
        <tissue evidence="10">Fruit stalk</tissue>
    </source>
</reference>
<comment type="catalytic activity">
    <reaction evidence="8">
        <text>L-seryl-[protein] + ATP = O-phospho-L-seryl-[protein] + ADP + H(+)</text>
        <dbReference type="Rhea" id="RHEA:17989"/>
        <dbReference type="Rhea" id="RHEA-COMP:9863"/>
        <dbReference type="Rhea" id="RHEA-COMP:11604"/>
        <dbReference type="ChEBI" id="CHEBI:15378"/>
        <dbReference type="ChEBI" id="CHEBI:29999"/>
        <dbReference type="ChEBI" id="CHEBI:30616"/>
        <dbReference type="ChEBI" id="CHEBI:83421"/>
        <dbReference type="ChEBI" id="CHEBI:456216"/>
        <dbReference type="EC" id="2.7.11.1"/>
    </reaction>
</comment>
<gene>
    <name evidence="10" type="primary">LOC111297658</name>
</gene>
<evidence type="ECO:0000256" key="6">
    <source>
        <dbReference type="ARBA" id="ARBA00022840"/>
    </source>
</evidence>
<evidence type="ECO:0000256" key="7">
    <source>
        <dbReference type="ARBA" id="ARBA00047899"/>
    </source>
</evidence>
<organism evidence="9 10">
    <name type="scientific">Durio zibethinus</name>
    <name type="common">Durian</name>
    <dbReference type="NCBI Taxonomy" id="66656"/>
    <lineage>
        <taxon>Eukaryota</taxon>
        <taxon>Viridiplantae</taxon>
        <taxon>Streptophyta</taxon>
        <taxon>Embryophyta</taxon>
        <taxon>Tracheophyta</taxon>
        <taxon>Spermatophyta</taxon>
        <taxon>Magnoliopsida</taxon>
        <taxon>eudicotyledons</taxon>
        <taxon>Gunneridae</taxon>
        <taxon>Pentapetalae</taxon>
        <taxon>rosids</taxon>
        <taxon>malvids</taxon>
        <taxon>Malvales</taxon>
        <taxon>Malvaceae</taxon>
        <taxon>Helicteroideae</taxon>
        <taxon>Durio</taxon>
    </lineage>
</organism>
<comment type="catalytic activity">
    <reaction evidence="7">
        <text>L-threonyl-[protein] + ATP = O-phospho-L-threonyl-[protein] + ADP + H(+)</text>
        <dbReference type="Rhea" id="RHEA:46608"/>
        <dbReference type="Rhea" id="RHEA-COMP:11060"/>
        <dbReference type="Rhea" id="RHEA-COMP:11605"/>
        <dbReference type="ChEBI" id="CHEBI:15378"/>
        <dbReference type="ChEBI" id="CHEBI:30013"/>
        <dbReference type="ChEBI" id="CHEBI:30616"/>
        <dbReference type="ChEBI" id="CHEBI:61977"/>
        <dbReference type="ChEBI" id="CHEBI:456216"/>
        <dbReference type="EC" id="2.7.11.1"/>
    </reaction>
</comment>
<dbReference type="AlphaFoldDB" id="A0A6P5Z5K6"/>
<dbReference type="KEGG" id="dzi:111297658"/>
<keyword evidence="9" id="KW-1185">Reference proteome</keyword>
<sequence length="586" mass="62827">MAHKLLVRILKHWHLFCCQSKDGQKDHKMVAVIAKSLTTKLKDFKTKKQDWEAGIIIHVHHGAVRAMVCFMMVQFYRGHVLHSSQSLRILSNLVAAGALHSGGIIDEIMCELLNFTVILVGLKSSGVNELVAKSFSVIKMLLAENNGSGVANSYFKHWFVLVEIFPQVVGHIEDASGTVFSESCACITTILAGVAQGLRAYTLNQILDHTVTSCLVDHLCLCLATSGSNLSSGSTYMLHAVCEACRAIWSLMDALEILFVKENPNLDHARCLLAGESAKVLDAVTMAFVRSKAVQFALVHCLHERVEPALSAAILVFLHVSENSSMLRNLSRCCLHNGIIPTVLCGLPNSLHVTTVVSGGADGTIVSEIFSILSLCSSLIKDAQPETSNLKCKKSNPPVLPHSASAMLALASILSLEGGLSVESSISEISMPLIPQTSTLCDHLKISSDSEIEVGPKNPKVVLSYWHGLRDECVGFNHSSASSQGVGGPNSGVGLSPIGVVWAVSSVCQCLSGVVLTFRQTLLCSEHVKLIYTLISAVHLKLVRSWFGPGGGKDGVRDVINAVIDFLAFPLVAVQNATGLPLATTL</sequence>
<evidence type="ECO:0000256" key="8">
    <source>
        <dbReference type="ARBA" id="ARBA00048679"/>
    </source>
</evidence>
<dbReference type="EC" id="2.7.11.1" evidence="1"/>
<name>A0A6P5Z5K6_DURZI</name>
<dbReference type="OrthoDB" id="266718at2759"/>
<dbReference type="RefSeq" id="XP_022748043.1">
    <property type="nucleotide sequence ID" value="XM_022892308.1"/>
</dbReference>
<keyword evidence="4" id="KW-0547">Nucleotide-binding</keyword>
<evidence type="ECO:0000256" key="2">
    <source>
        <dbReference type="ARBA" id="ARBA00022527"/>
    </source>
</evidence>
<evidence type="ECO:0000256" key="5">
    <source>
        <dbReference type="ARBA" id="ARBA00022777"/>
    </source>
</evidence>
<evidence type="ECO:0000256" key="4">
    <source>
        <dbReference type="ARBA" id="ARBA00022741"/>
    </source>
</evidence>
<dbReference type="PANTHER" id="PTHR22983">
    <property type="entry name" value="PROTEIN KINASE RELATED"/>
    <property type="match status" value="1"/>
</dbReference>
<keyword evidence="2" id="KW-0723">Serine/threonine-protein kinase</keyword>
<dbReference type="Proteomes" id="UP000515121">
    <property type="component" value="Unplaced"/>
</dbReference>
<evidence type="ECO:0000313" key="9">
    <source>
        <dbReference type="Proteomes" id="UP000515121"/>
    </source>
</evidence>
<keyword evidence="6" id="KW-0067">ATP-binding</keyword>
<evidence type="ECO:0000313" key="10">
    <source>
        <dbReference type="RefSeq" id="XP_022748043.1"/>
    </source>
</evidence>
<dbReference type="PANTHER" id="PTHR22983:SF6">
    <property type="entry name" value="SERINE_THREONINE-PROTEIN KINASE 36"/>
    <property type="match status" value="1"/>
</dbReference>
<protein>
    <recommendedName>
        <fullName evidence="1">non-specific serine/threonine protein kinase</fullName>
        <ecNumber evidence="1">2.7.11.1</ecNumber>
    </recommendedName>
</protein>
<keyword evidence="3" id="KW-0808">Transferase</keyword>
<evidence type="ECO:0000256" key="1">
    <source>
        <dbReference type="ARBA" id="ARBA00012513"/>
    </source>
</evidence>
<proteinExistence type="predicted"/>
<keyword evidence="5" id="KW-0418">Kinase</keyword>
<dbReference type="GO" id="GO:0004674">
    <property type="term" value="F:protein serine/threonine kinase activity"/>
    <property type="evidence" value="ECO:0007669"/>
    <property type="project" value="UniProtKB-KW"/>
</dbReference>
<dbReference type="GO" id="GO:0005524">
    <property type="term" value="F:ATP binding"/>
    <property type="evidence" value="ECO:0007669"/>
    <property type="project" value="UniProtKB-KW"/>
</dbReference>
<dbReference type="GO" id="GO:0005737">
    <property type="term" value="C:cytoplasm"/>
    <property type="evidence" value="ECO:0007669"/>
    <property type="project" value="UniProtKB-ARBA"/>
</dbReference>
<evidence type="ECO:0000256" key="3">
    <source>
        <dbReference type="ARBA" id="ARBA00022679"/>
    </source>
</evidence>
<dbReference type="GeneID" id="111297658"/>